<dbReference type="EMBL" id="QYUM01000002">
    <property type="protein sequence ID" value="RJF93417.1"/>
    <property type="molecule type" value="Genomic_DNA"/>
</dbReference>
<accession>A0A418WQ87</accession>
<dbReference type="Pfam" id="PF13650">
    <property type="entry name" value="Asp_protease_2"/>
    <property type="match status" value="1"/>
</dbReference>
<dbReference type="CDD" id="cd05483">
    <property type="entry name" value="retropepsin_like_bacteria"/>
    <property type="match status" value="1"/>
</dbReference>
<comment type="caution">
    <text evidence="1">The sequence shown here is derived from an EMBL/GenBank/DDBJ whole genome shotgun (WGS) entry which is preliminary data.</text>
</comment>
<name>A0A418WQ87_9SPHN</name>
<dbReference type="AlphaFoldDB" id="A0A418WQ87"/>
<evidence type="ECO:0008006" key="3">
    <source>
        <dbReference type="Google" id="ProtNLM"/>
    </source>
</evidence>
<sequence length="362" mass="39476">MRNMRRPTRTRCGVLPLPRRGQRRNLCGTALWRGSEMRKYSMFSPLVTGAVWFMASAAGPPPAPPPAVDGASETIAMGADRVDRMTVPVSIGNRGPYHFVVDTGAERTVISRELAGELGLAAGPTARLHSMTGEDDVATVIIPSLGVNREKMHDVRAPALARADLGAVGMLGIDSLKKNRVLLDFRQQTMTIVPSDMPMGRRDPDEIVVTAKSRFGQLILTNAEANGHEVSAIVDTGSQITIGNMALKRKLMGRSLSGPRRTVQLISVTGETMLAEYMYVSKIKIGGMTLTNLPVAFAEVHPFEKLELTRKPALMLGMNALRVFDRVSVDFANRKIRFLLPEGGRRDDEVMLAMRARGRSGS</sequence>
<protein>
    <recommendedName>
        <fullName evidence="3">Peptidase A2 domain-containing protein</fullName>
    </recommendedName>
</protein>
<reference evidence="1 2" key="1">
    <citation type="submission" date="2018-09" db="EMBL/GenBank/DDBJ databases">
        <authorList>
            <person name="Zhu H."/>
        </authorList>
    </citation>
    <scope>NUCLEOTIDE SEQUENCE [LARGE SCALE GENOMIC DNA]</scope>
    <source>
        <strain evidence="1 2">K2R01-6</strain>
    </source>
</reference>
<dbReference type="Proteomes" id="UP000286100">
    <property type="component" value="Unassembled WGS sequence"/>
</dbReference>
<dbReference type="SUPFAM" id="SSF50630">
    <property type="entry name" value="Acid proteases"/>
    <property type="match status" value="2"/>
</dbReference>
<dbReference type="InterPro" id="IPR034122">
    <property type="entry name" value="Retropepsin-like_bacterial"/>
</dbReference>
<dbReference type="InterPro" id="IPR001969">
    <property type="entry name" value="Aspartic_peptidase_AS"/>
</dbReference>
<dbReference type="Pfam" id="PF13975">
    <property type="entry name" value="gag-asp_proteas"/>
    <property type="match status" value="1"/>
</dbReference>
<dbReference type="GO" id="GO:0006508">
    <property type="term" value="P:proteolysis"/>
    <property type="evidence" value="ECO:0007669"/>
    <property type="project" value="InterPro"/>
</dbReference>
<gene>
    <name evidence="1" type="ORF">D3876_03520</name>
</gene>
<evidence type="ECO:0000313" key="2">
    <source>
        <dbReference type="Proteomes" id="UP000286100"/>
    </source>
</evidence>
<organism evidence="1 2">
    <name type="scientific">Sphingomonas cavernae</name>
    <dbReference type="NCBI Taxonomy" id="2320861"/>
    <lineage>
        <taxon>Bacteria</taxon>
        <taxon>Pseudomonadati</taxon>
        <taxon>Pseudomonadota</taxon>
        <taxon>Alphaproteobacteria</taxon>
        <taxon>Sphingomonadales</taxon>
        <taxon>Sphingomonadaceae</taxon>
        <taxon>Sphingomonas</taxon>
    </lineage>
</organism>
<proteinExistence type="predicted"/>
<keyword evidence="2" id="KW-1185">Reference proteome</keyword>
<dbReference type="InterPro" id="IPR021109">
    <property type="entry name" value="Peptidase_aspartic_dom_sf"/>
</dbReference>
<dbReference type="Gene3D" id="2.40.70.10">
    <property type="entry name" value="Acid Proteases"/>
    <property type="match status" value="2"/>
</dbReference>
<dbReference type="OrthoDB" id="107347at2"/>
<dbReference type="GO" id="GO:0004190">
    <property type="term" value="F:aspartic-type endopeptidase activity"/>
    <property type="evidence" value="ECO:0007669"/>
    <property type="project" value="InterPro"/>
</dbReference>
<dbReference type="PROSITE" id="PS00141">
    <property type="entry name" value="ASP_PROTEASE"/>
    <property type="match status" value="2"/>
</dbReference>
<evidence type="ECO:0000313" key="1">
    <source>
        <dbReference type="EMBL" id="RJF93417.1"/>
    </source>
</evidence>